<dbReference type="InterPro" id="IPR002645">
    <property type="entry name" value="STAS_dom"/>
</dbReference>
<evidence type="ECO:0000313" key="3">
    <source>
        <dbReference type="Proteomes" id="UP000236318"/>
    </source>
</evidence>
<reference evidence="2" key="1">
    <citation type="submission" date="2018-01" db="EMBL/GenBank/DDBJ databases">
        <authorList>
            <consortium name="Urmite Genomes"/>
        </authorList>
    </citation>
    <scope>NUCLEOTIDE SEQUENCE [LARGE SCALE GENOMIC DNA]</scope>
    <source>
        <strain evidence="2">AFP003</strain>
    </source>
</reference>
<dbReference type="Proteomes" id="UP000236318">
    <property type="component" value="Unassembled WGS sequence"/>
</dbReference>
<dbReference type="Pfam" id="PF01740">
    <property type="entry name" value="STAS"/>
    <property type="match status" value="1"/>
</dbReference>
<dbReference type="AlphaFoldDB" id="A0A2K4Y5L0"/>
<sequence length="144" mass="15282">MTIAMTTARQGSLDCGGAEVRAHCRHLATVVTIRGEVDAVNVDRVSGCVRRFVVGDNPLVLDISAVTDFAGAGFSLLYTFDEDCRRAGVEWTLVAGPDVIEQLVAGNGDSVFPIAGSVPQAFGDLADAVVCRRRLAMPLFRKTA</sequence>
<dbReference type="Gene3D" id="3.30.750.24">
    <property type="entry name" value="STAS domain"/>
    <property type="match status" value="1"/>
</dbReference>
<feature type="domain" description="STAS" evidence="1">
    <location>
        <begin position="30"/>
        <end position="108"/>
    </location>
</feature>
<gene>
    <name evidence="2" type="ORF">MAAFP003_737</name>
</gene>
<dbReference type="EMBL" id="FXEG02000002">
    <property type="protein sequence ID" value="SOX52075.1"/>
    <property type="molecule type" value="Genomic_DNA"/>
</dbReference>
<keyword evidence="3" id="KW-1185">Reference proteome</keyword>
<dbReference type="RefSeq" id="WP_096290855.1">
    <property type="nucleotide sequence ID" value="NZ_FXEG02000002.1"/>
</dbReference>
<evidence type="ECO:0000259" key="1">
    <source>
        <dbReference type="PROSITE" id="PS50801"/>
    </source>
</evidence>
<comment type="caution">
    <text evidence="2">The sequence shown here is derived from an EMBL/GenBank/DDBJ whole genome shotgun (WGS) entry which is preliminary data.</text>
</comment>
<evidence type="ECO:0000313" key="2">
    <source>
        <dbReference type="EMBL" id="SOX52075.1"/>
    </source>
</evidence>
<dbReference type="PROSITE" id="PS50801">
    <property type="entry name" value="STAS"/>
    <property type="match status" value="1"/>
</dbReference>
<protein>
    <submittedName>
        <fullName evidence="2">STAS domain-containing protein</fullName>
    </submittedName>
</protein>
<proteinExistence type="predicted"/>
<accession>A0A2K4Y5L0</accession>
<dbReference type="SUPFAM" id="SSF52091">
    <property type="entry name" value="SpoIIaa-like"/>
    <property type="match status" value="1"/>
</dbReference>
<dbReference type="InterPro" id="IPR036513">
    <property type="entry name" value="STAS_dom_sf"/>
</dbReference>
<name>A0A2K4Y5L0_9MYCO</name>
<dbReference type="CDD" id="cd07043">
    <property type="entry name" value="STAS_anti-anti-sigma_factors"/>
    <property type="match status" value="1"/>
</dbReference>
<dbReference type="OrthoDB" id="4735650at2"/>
<organism evidence="2 3">
    <name type="scientific">Mycobacterium ahvazicum</name>
    <dbReference type="NCBI Taxonomy" id="1964395"/>
    <lineage>
        <taxon>Bacteria</taxon>
        <taxon>Bacillati</taxon>
        <taxon>Actinomycetota</taxon>
        <taxon>Actinomycetes</taxon>
        <taxon>Mycobacteriales</taxon>
        <taxon>Mycobacteriaceae</taxon>
        <taxon>Mycobacterium</taxon>
        <taxon>Mycobacterium simiae complex</taxon>
    </lineage>
</organism>